<dbReference type="Proteomes" id="UP001155040">
    <property type="component" value="Unassembled WGS sequence"/>
</dbReference>
<feature type="chain" id="PRO_5040713710" description="DUF1349 domain-containing protein" evidence="1">
    <location>
        <begin position="24"/>
        <end position="302"/>
    </location>
</feature>
<dbReference type="Proteomes" id="UP001155034">
    <property type="component" value="Unassembled WGS sequence"/>
</dbReference>
<dbReference type="Gene3D" id="2.60.120.200">
    <property type="match status" value="1"/>
</dbReference>
<reference evidence="3" key="1">
    <citation type="submission" date="2022-08" db="EMBL/GenBank/DDBJ databases">
        <title>Genomic Encyclopedia of Type Strains, Phase V (KMG-V): Genome sequencing to study the core and pangenomes of soil and plant-associated prokaryotes.</title>
        <authorList>
            <person name="Whitman W."/>
        </authorList>
    </citation>
    <scope>NUCLEOTIDE SEQUENCE</scope>
    <source>
        <strain evidence="2">SP2016B</strain>
        <strain evidence="3">SP3012</strain>
    </source>
</reference>
<keyword evidence="1" id="KW-0732">Signal</keyword>
<dbReference type="EMBL" id="JANUBF010000042">
    <property type="protein sequence ID" value="MCS4038175.1"/>
    <property type="molecule type" value="Genomic_DNA"/>
</dbReference>
<comment type="caution">
    <text evidence="3">The sequence shown here is derived from an EMBL/GenBank/DDBJ whole genome shotgun (WGS) entry which is preliminary data.</text>
</comment>
<sequence>MSSRILPLVFALLLCTIGTPVNAQTNDSLAALSDEFETSDAPSDWTRLTDAEGWVDKLKTLTVDDGALVLEPYPSVWFYDYVGPFLFRRVEGNFMVTTRINVSGQNAPMPSTAYSLAGLLARRPRSDAPFAADSAWAKDRESYVFLVTGTTREPGASKIETKSAVRSRPIVKHYPRETSGWIHLRLVRLNQTIIALYRRPGADWQIHERFYRPDLPGTLQVGLMAYGDYTTVREETWYKPWRYNTSVLRTDADMRVETDYVRFRRPRLSDEATTYVQEHTLHWDDYRISNERLVALCPFLVE</sequence>
<gene>
    <name evidence="2" type="ORF">GGP82_003625</name>
    <name evidence="3" type="ORF">GGQ01_003265</name>
</gene>
<dbReference type="RefSeq" id="WP_103017249.1">
    <property type="nucleotide sequence ID" value="NZ_CALTSD010000017.1"/>
</dbReference>
<feature type="signal peptide" evidence="1">
    <location>
        <begin position="1"/>
        <end position="23"/>
    </location>
</feature>
<dbReference type="EMBL" id="JANTYZ010000033">
    <property type="protein sequence ID" value="MCS3867041.1"/>
    <property type="molecule type" value="Genomic_DNA"/>
</dbReference>
<protein>
    <recommendedName>
        <fullName evidence="5">DUF1349 domain-containing protein</fullName>
    </recommendedName>
</protein>
<evidence type="ECO:0000256" key="1">
    <source>
        <dbReference type="SAM" id="SignalP"/>
    </source>
</evidence>
<accession>A0A9X2UP47</accession>
<organism evidence="3 4">
    <name type="scientific">Salinibacter ruber</name>
    <dbReference type="NCBI Taxonomy" id="146919"/>
    <lineage>
        <taxon>Bacteria</taxon>
        <taxon>Pseudomonadati</taxon>
        <taxon>Rhodothermota</taxon>
        <taxon>Rhodothermia</taxon>
        <taxon>Rhodothermales</taxon>
        <taxon>Salinibacteraceae</taxon>
        <taxon>Salinibacter</taxon>
    </lineage>
</organism>
<evidence type="ECO:0008006" key="5">
    <source>
        <dbReference type="Google" id="ProtNLM"/>
    </source>
</evidence>
<evidence type="ECO:0000313" key="4">
    <source>
        <dbReference type="Proteomes" id="UP001155040"/>
    </source>
</evidence>
<proteinExistence type="predicted"/>
<evidence type="ECO:0000313" key="3">
    <source>
        <dbReference type="EMBL" id="MCS4038175.1"/>
    </source>
</evidence>
<name>A0A9X2UP47_9BACT</name>
<dbReference type="AlphaFoldDB" id="A0A9X2UP47"/>
<evidence type="ECO:0000313" key="2">
    <source>
        <dbReference type="EMBL" id="MCS3867041.1"/>
    </source>
</evidence>